<dbReference type="EMBL" id="JAPFQI010000009">
    <property type="protein sequence ID" value="MCW8086602.1"/>
    <property type="molecule type" value="Genomic_DNA"/>
</dbReference>
<evidence type="ECO:0000313" key="3">
    <source>
        <dbReference type="EMBL" id="MCW8086602.1"/>
    </source>
</evidence>
<accession>A0ABT3NWR0</accession>
<gene>
    <name evidence="3" type="ORF">OF850_13270</name>
</gene>
<dbReference type="NCBIfam" id="TIGR02595">
    <property type="entry name" value="PEP_CTERM"/>
    <property type="match status" value="1"/>
</dbReference>
<keyword evidence="1" id="KW-0812">Transmembrane</keyword>
<dbReference type="Proteomes" id="UP001526430">
    <property type="component" value="Unassembled WGS sequence"/>
</dbReference>
<reference evidence="3 4" key="1">
    <citation type="submission" date="2022-10" db="EMBL/GenBank/DDBJ databases">
        <title>Roseococcus glaciei nov., sp. nov., isolated from glacier.</title>
        <authorList>
            <person name="Liu Q."/>
            <person name="Xin Y.-H."/>
        </authorList>
    </citation>
    <scope>NUCLEOTIDE SEQUENCE [LARGE SCALE GENOMIC DNA]</scope>
    <source>
        <strain evidence="3 4">MDT2-1-1</strain>
    </source>
</reference>
<feature type="chain" id="PRO_5046232388" evidence="2">
    <location>
        <begin position="24"/>
        <end position="226"/>
    </location>
</feature>
<keyword evidence="2" id="KW-0732">Signal</keyword>
<keyword evidence="1" id="KW-0472">Membrane</keyword>
<dbReference type="InterPro" id="IPR013424">
    <property type="entry name" value="Ice-binding_C"/>
</dbReference>
<feature type="signal peptide" evidence="2">
    <location>
        <begin position="1"/>
        <end position="23"/>
    </location>
</feature>
<evidence type="ECO:0000256" key="1">
    <source>
        <dbReference type="SAM" id="Phobius"/>
    </source>
</evidence>
<organism evidence="3 4">
    <name type="scientific">Sabulicella glaciei</name>
    <dbReference type="NCBI Taxonomy" id="2984948"/>
    <lineage>
        <taxon>Bacteria</taxon>
        <taxon>Pseudomonadati</taxon>
        <taxon>Pseudomonadota</taxon>
        <taxon>Alphaproteobacteria</taxon>
        <taxon>Acetobacterales</taxon>
        <taxon>Acetobacteraceae</taxon>
        <taxon>Sabulicella</taxon>
    </lineage>
</organism>
<protein>
    <submittedName>
        <fullName evidence="3">PEP-CTERM sorting domain-containing protein</fullName>
    </submittedName>
</protein>
<dbReference type="RefSeq" id="WP_301590674.1">
    <property type="nucleotide sequence ID" value="NZ_JAPFQI010000009.1"/>
</dbReference>
<feature type="transmembrane region" description="Helical" evidence="1">
    <location>
        <begin position="202"/>
        <end position="221"/>
    </location>
</feature>
<proteinExistence type="predicted"/>
<keyword evidence="1" id="KW-1133">Transmembrane helix</keyword>
<evidence type="ECO:0000256" key="2">
    <source>
        <dbReference type="SAM" id="SignalP"/>
    </source>
</evidence>
<name>A0ABT3NWR0_9PROT</name>
<comment type="caution">
    <text evidence="3">The sequence shown here is derived from an EMBL/GenBank/DDBJ whole genome shotgun (WGS) entry which is preliminary data.</text>
</comment>
<evidence type="ECO:0000313" key="4">
    <source>
        <dbReference type="Proteomes" id="UP001526430"/>
    </source>
</evidence>
<keyword evidence="4" id="KW-1185">Reference proteome</keyword>
<sequence length="226" mass="22662">MNVLKSAACAALLACSAALPAQAALIYDSIVPVSGTGHGATPTILAVQNNGTETGSVSWNGATDIRTGHATNQSHTAAISSLAPVTAADLRVIFTPNEPQSAAGRSITLTNLVLSIYSAAGNLLWNSTGAFAQQTFSEHTQEGSAFGYAYKLDAAQALAAQPFFANGSNRIGLSASLSNAASGAEAFFALSLTSPTVPPVPVPAPAGLALLGAGLLGLGLVRRKTA</sequence>